<protein>
    <submittedName>
        <fullName evidence="1">Uncharacterized protein</fullName>
    </submittedName>
</protein>
<sequence>MRIVALSNLYWLYLYVGEPLSAINCRRQFTSSYRFHSVHLYDGNALSLCKFVKGHDIGRAQ</sequence>
<dbReference type="EMBL" id="LFYR01001785">
    <property type="protein sequence ID" value="KMZ59506.1"/>
    <property type="molecule type" value="Genomic_DNA"/>
</dbReference>
<evidence type="ECO:0000313" key="1">
    <source>
        <dbReference type="EMBL" id="KMZ59506.1"/>
    </source>
</evidence>
<accession>A0A0K9NRV5</accession>
<comment type="caution">
    <text evidence="1">The sequence shown here is derived from an EMBL/GenBank/DDBJ whole genome shotgun (WGS) entry which is preliminary data.</text>
</comment>
<keyword evidence="2" id="KW-1185">Reference proteome</keyword>
<evidence type="ECO:0000313" key="2">
    <source>
        <dbReference type="Proteomes" id="UP000036987"/>
    </source>
</evidence>
<gene>
    <name evidence="1" type="ORF">ZOSMA_68G00940</name>
</gene>
<proteinExistence type="predicted"/>
<organism evidence="1 2">
    <name type="scientific">Zostera marina</name>
    <name type="common">Eelgrass</name>
    <dbReference type="NCBI Taxonomy" id="29655"/>
    <lineage>
        <taxon>Eukaryota</taxon>
        <taxon>Viridiplantae</taxon>
        <taxon>Streptophyta</taxon>
        <taxon>Embryophyta</taxon>
        <taxon>Tracheophyta</taxon>
        <taxon>Spermatophyta</taxon>
        <taxon>Magnoliopsida</taxon>
        <taxon>Liliopsida</taxon>
        <taxon>Zosteraceae</taxon>
        <taxon>Zostera</taxon>
    </lineage>
</organism>
<reference evidence="2" key="1">
    <citation type="journal article" date="2016" name="Nature">
        <title>The genome of the seagrass Zostera marina reveals angiosperm adaptation to the sea.</title>
        <authorList>
            <person name="Olsen J.L."/>
            <person name="Rouze P."/>
            <person name="Verhelst B."/>
            <person name="Lin Y.-C."/>
            <person name="Bayer T."/>
            <person name="Collen J."/>
            <person name="Dattolo E."/>
            <person name="De Paoli E."/>
            <person name="Dittami S."/>
            <person name="Maumus F."/>
            <person name="Michel G."/>
            <person name="Kersting A."/>
            <person name="Lauritano C."/>
            <person name="Lohaus R."/>
            <person name="Toepel M."/>
            <person name="Tonon T."/>
            <person name="Vanneste K."/>
            <person name="Amirebrahimi M."/>
            <person name="Brakel J."/>
            <person name="Bostroem C."/>
            <person name="Chovatia M."/>
            <person name="Grimwood J."/>
            <person name="Jenkins J.W."/>
            <person name="Jueterbock A."/>
            <person name="Mraz A."/>
            <person name="Stam W.T."/>
            <person name="Tice H."/>
            <person name="Bornberg-Bauer E."/>
            <person name="Green P.J."/>
            <person name="Pearson G.A."/>
            <person name="Procaccini G."/>
            <person name="Duarte C.M."/>
            <person name="Schmutz J."/>
            <person name="Reusch T.B.H."/>
            <person name="Van de Peer Y."/>
        </authorList>
    </citation>
    <scope>NUCLEOTIDE SEQUENCE [LARGE SCALE GENOMIC DNA]</scope>
    <source>
        <strain evidence="2">cv. Finnish</strain>
    </source>
</reference>
<name>A0A0K9NRV5_ZOSMR</name>
<dbReference type="Proteomes" id="UP000036987">
    <property type="component" value="Unassembled WGS sequence"/>
</dbReference>
<dbReference type="AlphaFoldDB" id="A0A0K9NRV5"/>